<proteinExistence type="predicted"/>
<dbReference type="PANTHER" id="PTHR36195:SF6">
    <property type="entry name" value="SECRETED THAUMATIN-LIKE PROTEIN CALA"/>
    <property type="match status" value="1"/>
</dbReference>
<keyword evidence="2" id="KW-1015">Disulfide bond</keyword>
<name>A0ABR3RRL1_9PLEO</name>
<evidence type="ECO:0000259" key="4">
    <source>
        <dbReference type="PROSITE" id="PS50941"/>
    </source>
</evidence>
<feature type="domain" description="Chitin-binding type-1" evidence="4">
    <location>
        <begin position="218"/>
        <end position="266"/>
    </location>
</feature>
<dbReference type="InterPro" id="IPR036861">
    <property type="entry name" value="Endochitinase-like_sf"/>
</dbReference>
<sequence length="286" mass="30401">MRSLFMAIGLWIILSPGIVSAYNNVKFVNHCPYDVYSWTVGPAGSGLEGKDHEAVTIPANSVTVHGMYNGETMHGGIAIKLRDIPKYQVAPAGIIQVEYNLEPSKNNLWYDLSAIDCNHNVGNEDPSYCPLTAGGMKVSVQKVKYGRCPTAWCGADGCHNVYKEHGFWQGEPTFRCDAGTDILVELCTERAGPRTFNGHLEPGHPADPDMKPGNTTANGVCGAKTSSGATCFGYAHGACCSSYGWCGDSDAHCGDGCQAGFGKCFATARLCPAIALRTPPQPATAS</sequence>
<dbReference type="CDD" id="cd11618">
    <property type="entry name" value="ChtBD1_1"/>
    <property type="match status" value="1"/>
</dbReference>
<feature type="chain" id="PRO_5046265521" description="Chitin-binding type-1 domain-containing protein" evidence="3">
    <location>
        <begin position="22"/>
        <end position="286"/>
    </location>
</feature>
<feature type="disulfide bond" evidence="2">
    <location>
        <begin position="239"/>
        <end position="253"/>
    </location>
</feature>
<evidence type="ECO:0000313" key="6">
    <source>
        <dbReference type="Proteomes" id="UP001521222"/>
    </source>
</evidence>
<dbReference type="EMBL" id="JAKIXB020000007">
    <property type="protein sequence ID" value="KAL1607056.1"/>
    <property type="molecule type" value="Genomic_DNA"/>
</dbReference>
<dbReference type="SMART" id="SM00270">
    <property type="entry name" value="ChtBD1"/>
    <property type="match status" value="1"/>
</dbReference>
<dbReference type="SUPFAM" id="SSF57016">
    <property type="entry name" value="Plant lectins/antimicrobial peptides"/>
    <property type="match status" value="1"/>
</dbReference>
<evidence type="ECO:0000256" key="2">
    <source>
        <dbReference type="PROSITE-ProRule" id="PRU00261"/>
    </source>
</evidence>
<gene>
    <name evidence="5" type="ORF">SLS59_002760</name>
</gene>
<keyword evidence="6" id="KW-1185">Reference proteome</keyword>
<comment type="caution">
    <text evidence="5">The sequence shown here is derived from an EMBL/GenBank/DDBJ whole genome shotgun (WGS) entry which is preliminary data.</text>
</comment>
<organism evidence="5 6">
    <name type="scientific">Nothophoma quercina</name>
    <dbReference type="NCBI Taxonomy" id="749835"/>
    <lineage>
        <taxon>Eukaryota</taxon>
        <taxon>Fungi</taxon>
        <taxon>Dikarya</taxon>
        <taxon>Ascomycota</taxon>
        <taxon>Pezizomycotina</taxon>
        <taxon>Dothideomycetes</taxon>
        <taxon>Pleosporomycetidae</taxon>
        <taxon>Pleosporales</taxon>
        <taxon>Pleosporineae</taxon>
        <taxon>Didymellaceae</taxon>
        <taxon>Nothophoma</taxon>
    </lineage>
</organism>
<reference evidence="5 6" key="1">
    <citation type="submission" date="2024-02" db="EMBL/GenBank/DDBJ databases">
        <title>De novo assembly and annotation of 12 fungi associated with fruit tree decline syndrome in Ontario, Canada.</title>
        <authorList>
            <person name="Sulman M."/>
            <person name="Ellouze W."/>
            <person name="Ilyukhin E."/>
        </authorList>
    </citation>
    <scope>NUCLEOTIDE SEQUENCE [LARGE SCALE GENOMIC DNA]</scope>
    <source>
        <strain evidence="5 6">M97-236</strain>
    </source>
</reference>
<dbReference type="PROSITE" id="PS50941">
    <property type="entry name" value="CHIT_BIND_I_2"/>
    <property type="match status" value="1"/>
</dbReference>
<accession>A0ABR3RRL1</accession>
<dbReference type="InterPro" id="IPR006771">
    <property type="entry name" value="CetA-like"/>
</dbReference>
<keyword evidence="3" id="KW-0732">Signal</keyword>
<dbReference type="Pfam" id="PF04681">
    <property type="entry name" value="Bys1"/>
    <property type="match status" value="1"/>
</dbReference>
<evidence type="ECO:0000256" key="1">
    <source>
        <dbReference type="ARBA" id="ARBA00022669"/>
    </source>
</evidence>
<dbReference type="Pfam" id="PF00187">
    <property type="entry name" value="Chitin_bind_1"/>
    <property type="match status" value="1"/>
</dbReference>
<feature type="signal peptide" evidence="3">
    <location>
        <begin position="1"/>
        <end position="21"/>
    </location>
</feature>
<evidence type="ECO:0000256" key="3">
    <source>
        <dbReference type="SAM" id="SignalP"/>
    </source>
</evidence>
<dbReference type="PANTHER" id="PTHR36195">
    <property type="entry name" value="DOMAIN PROTEIN, PUTATIVE (AFU_ORTHOLOGUE AFUA_5G01990)-RELATED-RELATED"/>
    <property type="match status" value="1"/>
</dbReference>
<dbReference type="Gene3D" id="3.30.60.10">
    <property type="entry name" value="Endochitinase-like"/>
    <property type="match status" value="1"/>
</dbReference>
<protein>
    <recommendedName>
        <fullName evidence="4">Chitin-binding type-1 domain-containing protein</fullName>
    </recommendedName>
</protein>
<dbReference type="InterPro" id="IPR001002">
    <property type="entry name" value="Chitin-bd_1"/>
</dbReference>
<evidence type="ECO:0000313" key="5">
    <source>
        <dbReference type="EMBL" id="KAL1607056.1"/>
    </source>
</evidence>
<keyword evidence="1 2" id="KW-0147">Chitin-binding</keyword>
<comment type="caution">
    <text evidence="2">Lacks conserved residue(s) required for the propagation of feature annotation.</text>
</comment>
<dbReference type="Proteomes" id="UP001521222">
    <property type="component" value="Unassembled WGS sequence"/>
</dbReference>